<dbReference type="AlphaFoldDB" id="A0A1V1NRY7"/>
<proteinExistence type="predicted"/>
<evidence type="ECO:0000313" key="1">
    <source>
        <dbReference type="EMBL" id="ETR65337.1"/>
    </source>
</evidence>
<protein>
    <submittedName>
        <fullName evidence="1">Uncharacterized protein</fullName>
    </submittedName>
</protein>
<organism evidence="1 2">
    <name type="scientific">Candidatus Magnetoglobus multicellularis str. Araruama</name>
    <dbReference type="NCBI Taxonomy" id="890399"/>
    <lineage>
        <taxon>Bacteria</taxon>
        <taxon>Pseudomonadati</taxon>
        <taxon>Thermodesulfobacteriota</taxon>
        <taxon>Desulfobacteria</taxon>
        <taxon>Desulfobacterales</taxon>
        <taxon>Desulfobacteraceae</taxon>
        <taxon>Candidatus Magnetoglobus</taxon>
    </lineage>
</organism>
<comment type="caution">
    <text evidence="1">The sequence shown here is derived from an EMBL/GenBank/DDBJ whole genome shotgun (WGS) entry which is preliminary data.</text>
</comment>
<dbReference type="EMBL" id="ATBP01002922">
    <property type="protein sequence ID" value="ETR65337.1"/>
    <property type="molecule type" value="Genomic_DNA"/>
</dbReference>
<reference evidence="2" key="1">
    <citation type="submission" date="2012-11" db="EMBL/GenBank/DDBJ databases">
        <authorList>
            <person name="Lucero-Rivera Y.E."/>
            <person name="Tovar-Ramirez D."/>
        </authorList>
    </citation>
    <scope>NUCLEOTIDE SEQUENCE [LARGE SCALE GENOMIC DNA]</scope>
    <source>
        <strain evidence="2">Araruama</strain>
    </source>
</reference>
<evidence type="ECO:0000313" key="2">
    <source>
        <dbReference type="Proteomes" id="UP000189670"/>
    </source>
</evidence>
<sequence>MRQERIVLAPAESLKDSFWGGREMIKEQFAKKCLLLGKNPSEVSRQLMKHFVNAGNRHAHDGLYRIIEIESSSDIYSLLRAQMGSDWASLDALCHMLHIEGIDRSVLLSAAGRAQSLVKIEDISRLFWERSNFGMRDEKSVG</sequence>
<gene>
    <name evidence="1" type="ORF">OMM_14408</name>
</gene>
<dbReference type="Proteomes" id="UP000189670">
    <property type="component" value="Unassembled WGS sequence"/>
</dbReference>
<name>A0A1V1NRY7_9BACT</name>
<accession>A0A1V1NRY7</accession>